<dbReference type="PANTHER" id="PTHR19446">
    <property type="entry name" value="REVERSE TRANSCRIPTASES"/>
    <property type="match status" value="1"/>
</dbReference>
<protein>
    <recommendedName>
        <fullName evidence="1">Reverse transcriptase domain-containing protein</fullName>
    </recommendedName>
</protein>
<accession>A0A0P4VPG0</accession>
<dbReference type="GO" id="GO:0003824">
    <property type="term" value="F:catalytic activity"/>
    <property type="evidence" value="ECO:0007669"/>
    <property type="project" value="InterPro"/>
</dbReference>
<dbReference type="CDD" id="cd01650">
    <property type="entry name" value="RT_nLTR_like"/>
    <property type="match status" value="1"/>
</dbReference>
<dbReference type="Gene3D" id="3.30.420.10">
    <property type="entry name" value="Ribonuclease H-like superfamily/Ribonuclease H"/>
    <property type="match status" value="1"/>
</dbReference>
<dbReference type="Gene3D" id="3.60.10.10">
    <property type="entry name" value="Endonuclease/exonuclease/phosphatase"/>
    <property type="match status" value="1"/>
</dbReference>
<dbReference type="InterPro" id="IPR036691">
    <property type="entry name" value="Endo/exonu/phosph_ase_sf"/>
</dbReference>
<dbReference type="SUPFAM" id="SSF56672">
    <property type="entry name" value="DNA/RNA polymerases"/>
    <property type="match status" value="1"/>
</dbReference>
<dbReference type="InterPro" id="IPR036397">
    <property type="entry name" value="RNaseH_sf"/>
</dbReference>
<dbReference type="InterPro" id="IPR012337">
    <property type="entry name" value="RNaseH-like_sf"/>
</dbReference>
<dbReference type="SUPFAM" id="SSF53098">
    <property type="entry name" value="Ribonuclease H-like"/>
    <property type="match status" value="1"/>
</dbReference>
<dbReference type="GO" id="GO:0042575">
    <property type="term" value="C:DNA polymerase complex"/>
    <property type="evidence" value="ECO:0007669"/>
    <property type="project" value="UniProtKB-ARBA"/>
</dbReference>
<dbReference type="InterPro" id="IPR043128">
    <property type="entry name" value="Rev_trsase/Diguanyl_cyclase"/>
</dbReference>
<reference evidence="2" key="1">
    <citation type="submission" date="2015-09" db="EMBL/GenBank/DDBJ databases">
        <title>Scylla olivacea transcriptome.</title>
        <authorList>
            <person name="Ikhwanuddin M."/>
        </authorList>
    </citation>
    <scope>NUCLEOTIDE SEQUENCE</scope>
</reference>
<feature type="domain" description="Reverse transcriptase" evidence="1">
    <location>
        <begin position="341"/>
        <end position="592"/>
    </location>
</feature>
<sequence length="939" mass="105323">MGDFNARHPALGDISPTPNRNGTRLEEWLHRYRLTRWDTGGATHSKGGTLDYILTQGLVTSNVTCSSVPTLFSDHLALALHYSLPAAPPHLHRRIRITIPPKYCPTYVSYMSSAVPTFPMTSPEDLYSSIVTSTHSFYDHYVRKLHVKRRLRAPAWTLDHRITMAERKAREDGLSFQTHPSPENLRRYQLSRNKLVALQQCVLTESWRQFTNSINHRTSVSSMWHLINTVVRRKKPSALHHSPAQYAQDLLNGWCEQSRAQNLPQHIRDALDSNDTLRTLRLMGALLQPDEEDDRPITESELSRALSRSKASAPGEDGITYSVLRLLQKVSGNPLLRLYNVCFRQRCVPRAWTSSIIIPIPKPGTDKFRPISLTSCFSKVMERVLLNRLLFRLESKLSPRLYGFLPQRSTHHCLVELYARLTPTSVVAFIDLKSAFDVANREVILDQLVDFGVTGNLLGWVREYLRNRTSRVLFKGASSTVQKFELGTPQGGVLSPFLFNILMHRMLSLLPDVPGITVTCYADDICIHAHTPAVLQHFLHSFSISSSLCGLIISPEKSRIFTLRNPRSLPAFTVGHSVIPVCTQYVYLGAPVRILSSTPARQRVHPVVRDLLTRLQLRLTPLRWLLNNATGVSIPVARTIYTAYIRSVVDYLSPALVQLPKSTLEPLEKFQNTVMRLILGCPMSTRIVNMLHELDLSPLIERIHANVTYFTVKCLHFPHLSCHYSQVIRTFLQPHPRLPRLQPGGRALIKTVCSQLQRLDINVPVADIFPPPPPWMLPLPMVHFTPTYKAHPPVLQKQLALDAIASVSATIVTPHHLYTDGSVQADGTAGCAVFSPDAAPPAEGWVGRRLPAQSSSTFCELHGILDAVSLLCERRLNGVVICDSQAALHALSSPNPVCRHLVNRILTALALAHDRLLVIRFLWIPSHVSLAYNDSGSPG</sequence>
<dbReference type="Pfam" id="PF00078">
    <property type="entry name" value="RVT_1"/>
    <property type="match status" value="1"/>
</dbReference>
<dbReference type="CDD" id="cd09276">
    <property type="entry name" value="Rnase_HI_RT_non_LTR"/>
    <property type="match status" value="1"/>
</dbReference>
<proteinExistence type="predicted"/>
<organism evidence="2">
    <name type="scientific">Scylla olivacea</name>
    <name type="common">Orange mud crab</name>
    <name type="synonym">Cancer olivacea</name>
    <dbReference type="NCBI Taxonomy" id="85551"/>
    <lineage>
        <taxon>Eukaryota</taxon>
        <taxon>Metazoa</taxon>
        <taxon>Ecdysozoa</taxon>
        <taxon>Arthropoda</taxon>
        <taxon>Crustacea</taxon>
        <taxon>Multicrustacea</taxon>
        <taxon>Malacostraca</taxon>
        <taxon>Eumalacostraca</taxon>
        <taxon>Eucarida</taxon>
        <taxon>Decapoda</taxon>
        <taxon>Pleocyemata</taxon>
        <taxon>Brachyura</taxon>
        <taxon>Eubrachyura</taxon>
        <taxon>Portunoidea</taxon>
        <taxon>Portunidae</taxon>
        <taxon>Portuninae</taxon>
        <taxon>Scylla</taxon>
    </lineage>
</organism>
<dbReference type="InterPro" id="IPR005135">
    <property type="entry name" value="Endo/exonuclease/phosphatase"/>
</dbReference>
<dbReference type="AlphaFoldDB" id="A0A0P4VPG0"/>
<dbReference type="InterPro" id="IPR043502">
    <property type="entry name" value="DNA/RNA_pol_sf"/>
</dbReference>
<dbReference type="EMBL" id="GDRN01111584">
    <property type="protein sequence ID" value="JAI56748.1"/>
    <property type="molecule type" value="Transcribed_RNA"/>
</dbReference>
<dbReference type="SUPFAM" id="SSF56219">
    <property type="entry name" value="DNase I-like"/>
    <property type="match status" value="1"/>
</dbReference>
<dbReference type="InterPro" id="IPR000477">
    <property type="entry name" value="RT_dom"/>
</dbReference>
<dbReference type="Gene3D" id="3.30.70.270">
    <property type="match status" value="1"/>
</dbReference>
<evidence type="ECO:0000259" key="1">
    <source>
        <dbReference type="PROSITE" id="PS50878"/>
    </source>
</evidence>
<dbReference type="GO" id="GO:0071897">
    <property type="term" value="P:DNA biosynthetic process"/>
    <property type="evidence" value="ECO:0007669"/>
    <property type="project" value="UniProtKB-ARBA"/>
</dbReference>
<dbReference type="Pfam" id="PF14529">
    <property type="entry name" value="Exo_endo_phos_2"/>
    <property type="match status" value="1"/>
</dbReference>
<dbReference type="GO" id="GO:0003676">
    <property type="term" value="F:nucleic acid binding"/>
    <property type="evidence" value="ECO:0007669"/>
    <property type="project" value="InterPro"/>
</dbReference>
<name>A0A0P4VPG0_SCYOL</name>
<evidence type="ECO:0000313" key="2">
    <source>
        <dbReference type="EMBL" id="JAI56748.1"/>
    </source>
</evidence>
<dbReference type="PROSITE" id="PS50878">
    <property type="entry name" value="RT_POL"/>
    <property type="match status" value="1"/>
</dbReference>